<keyword evidence="5" id="KW-1185">Reference proteome</keyword>
<dbReference type="PANTHER" id="PTHR43877:SF1">
    <property type="entry name" value="ACETYLTRANSFERASE"/>
    <property type="match status" value="1"/>
</dbReference>
<keyword evidence="2 4" id="KW-0012">Acyltransferase</keyword>
<comment type="caution">
    <text evidence="4">The sequence shown here is derived from an EMBL/GenBank/DDBJ whole genome shotgun (WGS) entry which is preliminary data.</text>
</comment>
<evidence type="ECO:0000313" key="5">
    <source>
        <dbReference type="Proteomes" id="UP001199469"/>
    </source>
</evidence>
<sequence>MAIALVRPATPDDAAAVTAVQRDVWTTAWADFLPAGLTQGFDDEAVTAAWERAAGAPGLWVATEGTEVVGFCLAGPAPQDDVADAVGEVPDDAAQVGLVATLLVSPRWGRRGHGGRLLVTAAEALRSGGGPRGITWVPERDASSRAFYRRAGWEPDGTVRTLDAGGRPLREVRLGGPLGLEFAPEPSADDLGLPLL</sequence>
<dbReference type="PROSITE" id="PS51186">
    <property type="entry name" value="GNAT"/>
    <property type="match status" value="1"/>
</dbReference>
<evidence type="ECO:0000256" key="2">
    <source>
        <dbReference type="ARBA" id="ARBA00023315"/>
    </source>
</evidence>
<feature type="domain" description="N-acetyltransferase" evidence="3">
    <location>
        <begin position="4"/>
        <end position="179"/>
    </location>
</feature>
<dbReference type="Proteomes" id="UP001199469">
    <property type="component" value="Unassembled WGS sequence"/>
</dbReference>
<evidence type="ECO:0000256" key="1">
    <source>
        <dbReference type="ARBA" id="ARBA00022679"/>
    </source>
</evidence>
<gene>
    <name evidence="4" type="ORF">LQ327_27955</name>
</gene>
<keyword evidence="1 4" id="KW-0808">Transferase</keyword>
<organism evidence="4 5">
    <name type="scientific">Actinomycetospora endophytica</name>
    <dbReference type="NCBI Taxonomy" id="2291215"/>
    <lineage>
        <taxon>Bacteria</taxon>
        <taxon>Bacillati</taxon>
        <taxon>Actinomycetota</taxon>
        <taxon>Actinomycetes</taxon>
        <taxon>Pseudonocardiales</taxon>
        <taxon>Pseudonocardiaceae</taxon>
        <taxon>Actinomycetospora</taxon>
    </lineage>
</organism>
<reference evidence="4 5" key="1">
    <citation type="submission" date="2021-11" db="EMBL/GenBank/DDBJ databases">
        <title>Draft genome sequence of Actinomycetospora sp. SF1 isolated from the rhizosphere soil.</title>
        <authorList>
            <person name="Duangmal K."/>
            <person name="Chantavorakit T."/>
        </authorList>
    </citation>
    <scope>NUCLEOTIDE SEQUENCE [LARGE SCALE GENOMIC DNA]</scope>
    <source>
        <strain evidence="4 5">TBRC 5722</strain>
    </source>
</reference>
<protein>
    <submittedName>
        <fullName evidence="4">GNAT family N-acetyltransferase</fullName>
        <ecNumber evidence="4">2.3.1.-</ecNumber>
    </submittedName>
</protein>
<dbReference type="GO" id="GO:0016746">
    <property type="term" value="F:acyltransferase activity"/>
    <property type="evidence" value="ECO:0007669"/>
    <property type="project" value="UniProtKB-KW"/>
</dbReference>
<accession>A0ABS8PH03</accession>
<name>A0ABS8PH03_9PSEU</name>
<dbReference type="PANTHER" id="PTHR43877">
    <property type="entry name" value="AMINOALKYLPHOSPHONATE N-ACETYLTRANSFERASE-RELATED-RELATED"/>
    <property type="match status" value="1"/>
</dbReference>
<dbReference type="RefSeq" id="WP_230739084.1">
    <property type="nucleotide sequence ID" value="NZ_JAJNDB010000007.1"/>
</dbReference>
<evidence type="ECO:0000259" key="3">
    <source>
        <dbReference type="PROSITE" id="PS51186"/>
    </source>
</evidence>
<dbReference type="SUPFAM" id="SSF55729">
    <property type="entry name" value="Acyl-CoA N-acyltransferases (Nat)"/>
    <property type="match status" value="1"/>
</dbReference>
<proteinExistence type="predicted"/>
<dbReference type="InterPro" id="IPR016181">
    <property type="entry name" value="Acyl_CoA_acyltransferase"/>
</dbReference>
<dbReference type="Gene3D" id="3.40.630.30">
    <property type="match status" value="1"/>
</dbReference>
<dbReference type="EC" id="2.3.1.-" evidence="4"/>
<dbReference type="EMBL" id="JAJNDB010000007">
    <property type="protein sequence ID" value="MCD2197212.1"/>
    <property type="molecule type" value="Genomic_DNA"/>
</dbReference>
<dbReference type="InterPro" id="IPR000182">
    <property type="entry name" value="GNAT_dom"/>
</dbReference>
<evidence type="ECO:0000313" key="4">
    <source>
        <dbReference type="EMBL" id="MCD2197212.1"/>
    </source>
</evidence>
<dbReference type="Pfam" id="PF00583">
    <property type="entry name" value="Acetyltransf_1"/>
    <property type="match status" value="1"/>
</dbReference>
<dbReference type="InterPro" id="IPR050832">
    <property type="entry name" value="Bact_Acetyltransf"/>
</dbReference>